<evidence type="ECO:0000313" key="3">
    <source>
        <dbReference type="Proteomes" id="UP001470230"/>
    </source>
</evidence>
<gene>
    <name evidence="2" type="ORF">M9Y10_021590</name>
</gene>
<reference evidence="2 3" key="1">
    <citation type="submission" date="2024-04" db="EMBL/GenBank/DDBJ databases">
        <title>Tritrichomonas musculus Genome.</title>
        <authorList>
            <person name="Alves-Ferreira E."/>
            <person name="Grigg M."/>
            <person name="Lorenzi H."/>
            <person name="Galac M."/>
        </authorList>
    </citation>
    <scope>NUCLEOTIDE SEQUENCE [LARGE SCALE GENOMIC DNA]</scope>
    <source>
        <strain evidence="2 3">EAF2021</strain>
    </source>
</reference>
<evidence type="ECO:0000313" key="2">
    <source>
        <dbReference type="EMBL" id="KAK8893175.1"/>
    </source>
</evidence>
<keyword evidence="3" id="KW-1185">Reference proteome</keyword>
<protein>
    <recommendedName>
        <fullName evidence="1">Putative nitroreductase TM1586 domain-containing protein</fullName>
    </recommendedName>
</protein>
<proteinExistence type="predicted"/>
<dbReference type="EMBL" id="JAPFFF010000003">
    <property type="protein sequence ID" value="KAK8893175.1"/>
    <property type="molecule type" value="Genomic_DNA"/>
</dbReference>
<name>A0ABR2KPV8_9EUKA</name>
<dbReference type="Proteomes" id="UP001470230">
    <property type="component" value="Unassembled WGS sequence"/>
</dbReference>
<evidence type="ECO:0000259" key="1">
    <source>
        <dbReference type="Pfam" id="PF14512"/>
    </source>
</evidence>
<feature type="domain" description="Putative nitroreductase TM1586" evidence="1">
    <location>
        <begin position="12"/>
        <end position="239"/>
    </location>
</feature>
<organism evidence="2 3">
    <name type="scientific">Tritrichomonas musculus</name>
    <dbReference type="NCBI Taxonomy" id="1915356"/>
    <lineage>
        <taxon>Eukaryota</taxon>
        <taxon>Metamonada</taxon>
        <taxon>Parabasalia</taxon>
        <taxon>Tritrichomonadida</taxon>
        <taxon>Tritrichomonadidae</taxon>
        <taxon>Tritrichomonas</taxon>
    </lineage>
</organism>
<dbReference type="SUPFAM" id="SSF55469">
    <property type="entry name" value="FMN-dependent nitroreductase-like"/>
    <property type="match status" value="1"/>
</dbReference>
<comment type="caution">
    <text evidence="2">The sequence shown here is derived from an EMBL/GenBank/DDBJ whole genome shotgun (WGS) entry which is preliminary data.</text>
</comment>
<dbReference type="Gene3D" id="3.40.109.10">
    <property type="entry name" value="NADH Oxidase"/>
    <property type="match status" value="1"/>
</dbReference>
<dbReference type="InterPro" id="IPR029478">
    <property type="entry name" value="TM1586_NiRdase"/>
</dbReference>
<dbReference type="Pfam" id="PF14512">
    <property type="entry name" value="TM1586_NiRdase"/>
    <property type="match status" value="1"/>
</dbReference>
<sequence>MNTQTDSTKLSLFDAFKVRHTIHYFEPHEFPDSKRRIVDQIIEQVNATPTPFGHDDVKLVVSGPGFGRGRIINEKGWILALIPKSWSKHKKQYFTDVSFRLQLATMLLTENGIGTGWATETFDSSKAKRAFQDWKIPAGVAFGLVPQTHFLKADPTTTWNKKRLRVDLLFFNANTKKPFTERNTGELLETLKAIRSGPSKKNRQPWRFVIEGPMIHVFGTEKGKNCHMGIALANIYLIAKENGVKPKFDFISPPPNFDSGSGSTPFIPTRYVCSCRFVEKADW</sequence>
<dbReference type="InterPro" id="IPR000415">
    <property type="entry name" value="Nitroreductase-like"/>
</dbReference>
<accession>A0ABR2KPV8</accession>
<dbReference type="Gene3D" id="3.40.109.30">
    <property type="entry name" value="putative nitroreductase (tm1586), domain 2"/>
    <property type="match status" value="1"/>
</dbReference>